<evidence type="ECO:0000256" key="1">
    <source>
        <dbReference type="ARBA" id="ARBA00023015"/>
    </source>
</evidence>
<keyword evidence="2" id="KW-0804">Transcription</keyword>
<dbReference type="EMBL" id="JBEXIP010000050">
    <property type="protein sequence ID" value="MET8438094.1"/>
    <property type="molecule type" value="Genomic_DNA"/>
</dbReference>
<dbReference type="Pfam" id="PF13305">
    <property type="entry name" value="TetR_C_33"/>
    <property type="match status" value="1"/>
</dbReference>
<organism evidence="4 5">
    <name type="scientific">Streptomyces sp. 900116325</name>
    <dbReference type="NCBI Taxonomy" id="3154295"/>
    <lineage>
        <taxon>Bacteria</taxon>
        <taxon>Bacillati</taxon>
        <taxon>Actinomycetota</taxon>
        <taxon>Actinomycetes</taxon>
        <taxon>Kitasatosporales</taxon>
        <taxon>Streptomycetaceae</taxon>
        <taxon>Streptomyces</taxon>
    </lineage>
</organism>
<evidence type="ECO:0000259" key="3">
    <source>
        <dbReference type="Pfam" id="PF13305"/>
    </source>
</evidence>
<feature type="domain" description="HTH-type transcriptional regulator MT1864/Rv1816-like C-terminal" evidence="3">
    <location>
        <begin position="43"/>
        <end position="87"/>
    </location>
</feature>
<keyword evidence="5" id="KW-1185">Reference proteome</keyword>
<dbReference type="InterPro" id="IPR036271">
    <property type="entry name" value="Tet_transcr_reg_TetR-rel_C_sf"/>
</dbReference>
<evidence type="ECO:0000313" key="5">
    <source>
        <dbReference type="Proteomes" id="UP001550044"/>
    </source>
</evidence>
<reference evidence="4 5" key="1">
    <citation type="submission" date="2024-06" db="EMBL/GenBank/DDBJ databases">
        <title>The Natural Products Discovery Center: Release of the First 8490 Sequenced Strains for Exploring Actinobacteria Biosynthetic Diversity.</title>
        <authorList>
            <person name="Kalkreuter E."/>
            <person name="Kautsar S.A."/>
            <person name="Yang D."/>
            <person name="Bader C.D."/>
            <person name="Teijaro C.N."/>
            <person name="Fluegel L."/>
            <person name="Davis C.M."/>
            <person name="Simpson J.R."/>
            <person name="Lauterbach L."/>
            <person name="Steele A.D."/>
            <person name="Gui C."/>
            <person name="Meng S."/>
            <person name="Li G."/>
            <person name="Viehrig K."/>
            <person name="Ye F."/>
            <person name="Su P."/>
            <person name="Kiefer A.F."/>
            <person name="Nichols A."/>
            <person name="Cepeda A.J."/>
            <person name="Yan W."/>
            <person name="Fan B."/>
            <person name="Jiang Y."/>
            <person name="Adhikari A."/>
            <person name="Zheng C.-J."/>
            <person name="Schuster L."/>
            <person name="Cowan T.M."/>
            <person name="Smanski M.J."/>
            <person name="Chevrette M.G."/>
            <person name="De Carvalho L.P.S."/>
            <person name="Shen B."/>
        </authorList>
    </citation>
    <scope>NUCLEOTIDE SEQUENCE [LARGE SCALE GENOMIC DNA]</scope>
    <source>
        <strain evidence="4 5">NPDC005137</strain>
    </source>
</reference>
<keyword evidence="1" id="KW-0805">Transcription regulation</keyword>
<dbReference type="InterPro" id="IPR025996">
    <property type="entry name" value="MT1864/Rv1816-like_C"/>
</dbReference>
<comment type="caution">
    <text evidence="4">The sequence shown here is derived from an EMBL/GenBank/DDBJ whole genome shotgun (WGS) entry which is preliminary data.</text>
</comment>
<gene>
    <name evidence="4" type="ORF">ABZV61_36200</name>
</gene>
<dbReference type="RefSeq" id="WP_356671475.1">
    <property type="nucleotide sequence ID" value="NZ_JBEXEF010000045.1"/>
</dbReference>
<protein>
    <submittedName>
        <fullName evidence="4">TetR-like C-terminal domain-containing protein</fullName>
    </submittedName>
</protein>
<accession>A0ABV2UKZ3</accession>
<name>A0ABV2UKZ3_9ACTN</name>
<proteinExistence type="predicted"/>
<dbReference type="Proteomes" id="UP001550044">
    <property type="component" value="Unassembled WGS sequence"/>
</dbReference>
<sequence>MYRYFANRDDLLGSLIGDAYQDLAAAIEQAAEASTQDNLRHRLLSLARAHRAWAVREPHRYLLIAGTPLPGYSAPPQTLAQAARRSGRS</sequence>
<dbReference type="SUPFAM" id="SSF48498">
    <property type="entry name" value="Tetracyclin repressor-like, C-terminal domain"/>
    <property type="match status" value="1"/>
</dbReference>
<evidence type="ECO:0000313" key="4">
    <source>
        <dbReference type="EMBL" id="MET8438094.1"/>
    </source>
</evidence>
<evidence type="ECO:0000256" key="2">
    <source>
        <dbReference type="ARBA" id="ARBA00023163"/>
    </source>
</evidence>
<dbReference type="Gene3D" id="1.10.357.10">
    <property type="entry name" value="Tetracycline Repressor, domain 2"/>
    <property type="match status" value="1"/>
</dbReference>